<dbReference type="AlphaFoldDB" id="A0A0S4LSP1"/>
<feature type="domain" description="BON" evidence="2">
    <location>
        <begin position="33"/>
        <end position="101"/>
    </location>
</feature>
<accession>A0A0S4LSP1</accession>
<dbReference type="EMBL" id="CZPZ01000035">
    <property type="protein sequence ID" value="CUS39576.1"/>
    <property type="molecule type" value="Genomic_DNA"/>
</dbReference>
<dbReference type="Gene3D" id="3.30.1340.30">
    <property type="match status" value="1"/>
</dbReference>
<dbReference type="STRING" id="1742973.COMA2_80062"/>
<evidence type="ECO:0000313" key="4">
    <source>
        <dbReference type="Proteomes" id="UP000198736"/>
    </source>
</evidence>
<dbReference type="PANTHER" id="PTHR34606:SF15">
    <property type="entry name" value="BON DOMAIN-CONTAINING PROTEIN"/>
    <property type="match status" value="1"/>
</dbReference>
<protein>
    <submittedName>
        <fullName evidence="3">Transport-associated</fullName>
    </submittedName>
</protein>
<dbReference type="PANTHER" id="PTHR34606">
    <property type="entry name" value="BON DOMAIN-CONTAINING PROTEIN"/>
    <property type="match status" value="1"/>
</dbReference>
<evidence type="ECO:0000256" key="1">
    <source>
        <dbReference type="SAM" id="SignalP"/>
    </source>
</evidence>
<evidence type="ECO:0000259" key="2">
    <source>
        <dbReference type="PROSITE" id="PS50914"/>
    </source>
</evidence>
<feature type="chain" id="PRO_5006624279" evidence="1">
    <location>
        <begin position="20"/>
        <end position="111"/>
    </location>
</feature>
<organism evidence="3 4">
    <name type="scientific">Candidatus Nitrospira nitrificans</name>
    <dbReference type="NCBI Taxonomy" id="1742973"/>
    <lineage>
        <taxon>Bacteria</taxon>
        <taxon>Pseudomonadati</taxon>
        <taxon>Nitrospirota</taxon>
        <taxon>Nitrospiria</taxon>
        <taxon>Nitrospirales</taxon>
        <taxon>Nitrospiraceae</taxon>
        <taxon>Nitrospira</taxon>
    </lineage>
</organism>
<keyword evidence="4" id="KW-1185">Reference proteome</keyword>
<gene>
    <name evidence="3" type="ORF">COMA2_80062</name>
</gene>
<dbReference type="InterPro" id="IPR014004">
    <property type="entry name" value="Transpt-assoc_nodulatn_dom_bac"/>
</dbReference>
<name>A0A0S4LSP1_9BACT</name>
<dbReference type="PROSITE" id="PS51257">
    <property type="entry name" value="PROKAR_LIPOPROTEIN"/>
    <property type="match status" value="1"/>
</dbReference>
<evidence type="ECO:0000313" key="3">
    <source>
        <dbReference type="EMBL" id="CUS39576.1"/>
    </source>
</evidence>
<feature type="signal peptide" evidence="1">
    <location>
        <begin position="1"/>
        <end position="19"/>
    </location>
</feature>
<dbReference type="RefSeq" id="WP_175304715.1">
    <property type="nucleotide sequence ID" value="NZ_CZPZ01000035.1"/>
</dbReference>
<dbReference type="Pfam" id="PF04972">
    <property type="entry name" value="BON"/>
    <property type="match status" value="1"/>
</dbReference>
<dbReference type="SMART" id="SM00749">
    <property type="entry name" value="BON"/>
    <property type="match status" value="1"/>
</dbReference>
<dbReference type="Proteomes" id="UP000198736">
    <property type="component" value="Unassembled WGS sequence"/>
</dbReference>
<keyword evidence="1" id="KW-0732">Signal</keyword>
<dbReference type="InterPro" id="IPR051686">
    <property type="entry name" value="Lipoprotein_DolP"/>
</dbReference>
<proteinExistence type="predicted"/>
<sequence>MRFMAMLLTVGVMLGAVTACQSTTGKTMGQTVSDASISTAVQTKLTGDRVSNFTRVDVDTERGIVQLSGVVPSWEHKSRAEELAKQVNGVRQVNNNLQIQASQDPDRSTVK</sequence>
<dbReference type="InterPro" id="IPR007055">
    <property type="entry name" value="BON_dom"/>
</dbReference>
<dbReference type="PROSITE" id="PS50914">
    <property type="entry name" value="BON"/>
    <property type="match status" value="1"/>
</dbReference>
<reference evidence="4" key="1">
    <citation type="submission" date="2015-10" db="EMBL/GenBank/DDBJ databases">
        <authorList>
            <person name="Luecker S."/>
            <person name="Luecker S."/>
        </authorList>
    </citation>
    <scope>NUCLEOTIDE SEQUENCE [LARGE SCALE GENOMIC DNA]</scope>
</reference>